<dbReference type="AlphaFoldDB" id="A0A6G1JNJ3"/>
<dbReference type="Proteomes" id="UP000799291">
    <property type="component" value="Unassembled WGS sequence"/>
</dbReference>
<sequence length="95" mass="10843">MWRKRIFAIRWESESAACRALLETNARTTRGMHLPPSNTVARWMFLRAEKWPSHTSGHTSSALGEHVSHAYVSRPRGSVVTTACTAVFHIRRGRR</sequence>
<protein>
    <submittedName>
        <fullName evidence="1">Uncharacterized protein</fullName>
    </submittedName>
</protein>
<organism evidence="1 2">
    <name type="scientific">Lentithecium fluviatile CBS 122367</name>
    <dbReference type="NCBI Taxonomy" id="1168545"/>
    <lineage>
        <taxon>Eukaryota</taxon>
        <taxon>Fungi</taxon>
        <taxon>Dikarya</taxon>
        <taxon>Ascomycota</taxon>
        <taxon>Pezizomycotina</taxon>
        <taxon>Dothideomycetes</taxon>
        <taxon>Pleosporomycetidae</taxon>
        <taxon>Pleosporales</taxon>
        <taxon>Massarineae</taxon>
        <taxon>Lentitheciaceae</taxon>
        <taxon>Lentithecium</taxon>
    </lineage>
</organism>
<gene>
    <name evidence="1" type="ORF">K458DRAFT_411689</name>
</gene>
<dbReference type="EMBL" id="MU005569">
    <property type="protein sequence ID" value="KAF2691998.1"/>
    <property type="molecule type" value="Genomic_DNA"/>
</dbReference>
<evidence type="ECO:0000313" key="1">
    <source>
        <dbReference type="EMBL" id="KAF2691998.1"/>
    </source>
</evidence>
<proteinExistence type="predicted"/>
<accession>A0A6G1JNJ3</accession>
<reference evidence="1" key="1">
    <citation type="journal article" date="2020" name="Stud. Mycol.">
        <title>101 Dothideomycetes genomes: a test case for predicting lifestyles and emergence of pathogens.</title>
        <authorList>
            <person name="Haridas S."/>
            <person name="Albert R."/>
            <person name="Binder M."/>
            <person name="Bloem J."/>
            <person name="Labutti K."/>
            <person name="Salamov A."/>
            <person name="Andreopoulos B."/>
            <person name="Baker S."/>
            <person name="Barry K."/>
            <person name="Bills G."/>
            <person name="Bluhm B."/>
            <person name="Cannon C."/>
            <person name="Castanera R."/>
            <person name="Culley D."/>
            <person name="Daum C."/>
            <person name="Ezra D."/>
            <person name="Gonzalez J."/>
            <person name="Henrissat B."/>
            <person name="Kuo A."/>
            <person name="Liang C."/>
            <person name="Lipzen A."/>
            <person name="Lutzoni F."/>
            <person name="Magnuson J."/>
            <person name="Mondo S."/>
            <person name="Nolan M."/>
            <person name="Ohm R."/>
            <person name="Pangilinan J."/>
            <person name="Park H.-J."/>
            <person name="Ramirez L."/>
            <person name="Alfaro M."/>
            <person name="Sun H."/>
            <person name="Tritt A."/>
            <person name="Yoshinaga Y."/>
            <person name="Zwiers L.-H."/>
            <person name="Turgeon B."/>
            <person name="Goodwin S."/>
            <person name="Spatafora J."/>
            <person name="Crous P."/>
            <person name="Grigoriev I."/>
        </authorList>
    </citation>
    <scope>NUCLEOTIDE SEQUENCE</scope>
    <source>
        <strain evidence="1">CBS 122367</strain>
    </source>
</reference>
<keyword evidence="2" id="KW-1185">Reference proteome</keyword>
<name>A0A6G1JNJ3_9PLEO</name>
<evidence type="ECO:0000313" key="2">
    <source>
        <dbReference type="Proteomes" id="UP000799291"/>
    </source>
</evidence>